<evidence type="ECO:0000313" key="2">
    <source>
        <dbReference type="EMBL" id="KAK0508314.1"/>
    </source>
</evidence>
<evidence type="ECO:0000256" key="1">
    <source>
        <dbReference type="SAM" id="MobiDB-lite"/>
    </source>
</evidence>
<dbReference type="EMBL" id="JAFEKC020000021">
    <property type="protein sequence ID" value="KAK0508314.1"/>
    <property type="molecule type" value="Genomic_DNA"/>
</dbReference>
<feature type="compositionally biased region" description="Polar residues" evidence="1">
    <location>
        <begin position="191"/>
        <end position="202"/>
    </location>
</feature>
<feature type="region of interest" description="Disordered" evidence="1">
    <location>
        <begin position="191"/>
        <end position="240"/>
    </location>
</feature>
<dbReference type="AlphaFoldDB" id="A0AA39QTY4"/>
<evidence type="ECO:0000313" key="3">
    <source>
        <dbReference type="Proteomes" id="UP001166286"/>
    </source>
</evidence>
<name>A0AA39QTY4_9LECA</name>
<sequence>MSSSDSSENWLIAQDRMFLSADTSGIGRHISGPFSDIGDDEILPGPMEFKVCWLKESTRPPLPPQSSNSQPLFLDPFSRESFAVMSTSPKSVVLLSKKNSAIRIQRDLKRMSMAKGPPHQQRAFPTLTRHRLYRSLFPSRLSLSPYPSRLSLPQLPSRPSPHLLSLSPLSQPPNASPLSLVIYTMPGNWTPRSQLSPEQRTAANRAKRERKAHFDEKWNPQWHEPVSDVQESNKRQNTMSSSRRFVEIADFITIPTSDLLRLLHPGKSSLWPE</sequence>
<dbReference type="Proteomes" id="UP001166286">
    <property type="component" value="Unassembled WGS sequence"/>
</dbReference>
<gene>
    <name evidence="2" type="ORF">JMJ35_009398</name>
</gene>
<keyword evidence="3" id="KW-1185">Reference proteome</keyword>
<protein>
    <submittedName>
        <fullName evidence="2">Uncharacterized protein</fullName>
    </submittedName>
</protein>
<feature type="compositionally biased region" description="Low complexity" evidence="1">
    <location>
        <begin position="152"/>
        <end position="169"/>
    </location>
</feature>
<comment type="caution">
    <text evidence="2">The sequence shown here is derived from an EMBL/GenBank/DDBJ whole genome shotgun (WGS) entry which is preliminary data.</text>
</comment>
<proteinExistence type="predicted"/>
<feature type="region of interest" description="Disordered" evidence="1">
    <location>
        <begin position="152"/>
        <end position="172"/>
    </location>
</feature>
<accession>A0AA39QTY4</accession>
<organism evidence="2 3">
    <name type="scientific">Cladonia borealis</name>
    <dbReference type="NCBI Taxonomy" id="184061"/>
    <lineage>
        <taxon>Eukaryota</taxon>
        <taxon>Fungi</taxon>
        <taxon>Dikarya</taxon>
        <taxon>Ascomycota</taxon>
        <taxon>Pezizomycotina</taxon>
        <taxon>Lecanoromycetes</taxon>
        <taxon>OSLEUM clade</taxon>
        <taxon>Lecanoromycetidae</taxon>
        <taxon>Lecanorales</taxon>
        <taxon>Lecanorineae</taxon>
        <taxon>Cladoniaceae</taxon>
        <taxon>Cladonia</taxon>
    </lineage>
</organism>
<reference evidence="2" key="1">
    <citation type="submission" date="2023-03" db="EMBL/GenBank/DDBJ databases">
        <title>Complete genome of Cladonia borealis.</title>
        <authorList>
            <person name="Park H."/>
        </authorList>
    </citation>
    <scope>NUCLEOTIDE SEQUENCE</scope>
    <source>
        <strain evidence="2">ANT050790</strain>
    </source>
</reference>